<reference evidence="2" key="1">
    <citation type="submission" date="2022-11" db="UniProtKB">
        <authorList>
            <consortium name="WormBaseParasite"/>
        </authorList>
    </citation>
    <scope>IDENTIFICATION</scope>
</reference>
<dbReference type="WBParaSite" id="nRc.2.0.1.t19007-RA">
    <property type="protein sequence ID" value="nRc.2.0.1.t19007-RA"/>
    <property type="gene ID" value="nRc.2.0.1.g19007"/>
</dbReference>
<dbReference type="AlphaFoldDB" id="A0A915IZZ4"/>
<name>A0A915IZZ4_ROMCU</name>
<dbReference type="Proteomes" id="UP000887565">
    <property type="component" value="Unplaced"/>
</dbReference>
<accession>A0A915IZZ4</accession>
<evidence type="ECO:0000313" key="2">
    <source>
        <dbReference type="WBParaSite" id="nRc.2.0.1.t19007-RA"/>
    </source>
</evidence>
<keyword evidence="1" id="KW-1185">Reference proteome</keyword>
<proteinExistence type="predicted"/>
<evidence type="ECO:0000313" key="1">
    <source>
        <dbReference type="Proteomes" id="UP000887565"/>
    </source>
</evidence>
<protein>
    <submittedName>
        <fullName evidence="2">Uncharacterized protein</fullName>
    </submittedName>
</protein>
<organism evidence="1 2">
    <name type="scientific">Romanomermis culicivorax</name>
    <name type="common">Nematode worm</name>
    <dbReference type="NCBI Taxonomy" id="13658"/>
    <lineage>
        <taxon>Eukaryota</taxon>
        <taxon>Metazoa</taxon>
        <taxon>Ecdysozoa</taxon>
        <taxon>Nematoda</taxon>
        <taxon>Enoplea</taxon>
        <taxon>Dorylaimia</taxon>
        <taxon>Mermithida</taxon>
        <taxon>Mermithoidea</taxon>
        <taxon>Mermithidae</taxon>
        <taxon>Romanomermis</taxon>
    </lineage>
</organism>
<sequence length="84" mass="9626">MPLEHRQNAMSNKMDKVLILMPQIGEWFGVIKYVDFTQGDSEMAIQCMRDGMPLRKVELGINIPKSTLANKVKNKNLSEKLLFC</sequence>